<accession>F0QSQ3</accession>
<evidence type="ECO:0000313" key="3">
    <source>
        <dbReference type="Proteomes" id="UP000007485"/>
    </source>
</evidence>
<dbReference type="AlphaFoldDB" id="F0QSQ3"/>
<organism evidence="2 3">
    <name type="scientific">Vulcanisaeta moutnovskia (strain 768-28)</name>
    <dbReference type="NCBI Taxonomy" id="985053"/>
    <lineage>
        <taxon>Archaea</taxon>
        <taxon>Thermoproteota</taxon>
        <taxon>Thermoprotei</taxon>
        <taxon>Thermoproteales</taxon>
        <taxon>Thermoproteaceae</taxon>
        <taxon>Vulcanisaeta</taxon>
    </lineage>
</organism>
<feature type="transmembrane region" description="Helical" evidence="1">
    <location>
        <begin position="44"/>
        <end position="67"/>
    </location>
</feature>
<name>F0QSQ3_VULM7</name>
<evidence type="ECO:0000256" key="1">
    <source>
        <dbReference type="SAM" id="Phobius"/>
    </source>
</evidence>
<keyword evidence="1" id="KW-0472">Membrane</keyword>
<dbReference type="Pfam" id="PF19609">
    <property type="entry name" value="DUF6114"/>
    <property type="match status" value="1"/>
</dbReference>
<dbReference type="GeneID" id="10289017"/>
<dbReference type="RefSeq" id="WP_013604732.1">
    <property type="nucleotide sequence ID" value="NC_015151.1"/>
</dbReference>
<evidence type="ECO:0000313" key="2">
    <source>
        <dbReference type="EMBL" id="ADY01570.1"/>
    </source>
</evidence>
<feature type="transmembrane region" description="Helical" evidence="1">
    <location>
        <begin position="87"/>
        <end position="108"/>
    </location>
</feature>
<keyword evidence="3" id="KW-1185">Reference proteome</keyword>
<reference evidence="2 3" key="1">
    <citation type="journal article" date="2011" name="J. Bacteriol.">
        <title>Complete genome sequence of 'Vulcanisaeta moutnovskia' strain 768-28, a novel member of the hyperthermophilic crenarchaeal genus vulcanisaeta.</title>
        <authorList>
            <person name="Gumerov V.M."/>
            <person name="Mardanov A.V."/>
            <person name="Beletsky A.V."/>
            <person name="Prokofeva M.I."/>
            <person name="Bonch-Osmolovskaya E.A."/>
            <person name="Ravin N.V."/>
            <person name="Skryabin K.G."/>
        </authorList>
    </citation>
    <scope>NUCLEOTIDE SEQUENCE [LARGE SCALE GENOMIC DNA]</scope>
    <source>
        <strain evidence="2 3">768-28</strain>
    </source>
</reference>
<dbReference type="eggNOG" id="arCOG13775">
    <property type="taxonomic scope" value="Archaea"/>
</dbReference>
<dbReference type="STRING" id="985053.VMUT_1365"/>
<dbReference type="EMBL" id="CP002529">
    <property type="protein sequence ID" value="ADY01570.1"/>
    <property type="molecule type" value="Genomic_DNA"/>
</dbReference>
<dbReference type="OrthoDB" id="28129at2157"/>
<feature type="transmembrane region" description="Helical" evidence="1">
    <location>
        <begin position="114"/>
        <end position="143"/>
    </location>
</feature>
<feature type="transmembrane region" description="Helical" evidence="1">
    <location>
        <begin position="20"/>
        <end position="38"/>
    </location>
</feature>
<feature type="transmembrane region" description="Helical" evidence="1">
    <location>
        <begin position="187"/>
        <end position="207"/>
    </location>
</feature>
<dbReference type="KEGG" id="vmo:VMUT_1365"/>
<proteinExistence type="predicted"/>
<dbReference type="Proteomes" id="UP000007485">
    <property type="component" value="Chromosome"/>
</dbReference>
<protein>
    <submittedName>
        <fullName evidence="2">Uncharacterized protein</fullName>
    </submittedName>
</protein>
<sequence length="257" mass="29016">MDFFTRFGFGLVSMWRRKVIILPALFAVNLVTWIYFWVRPSLLGFALIILTLAVFLTVVFIGVIPVVIMEENNYDPGVVRRMGLDTFISLIIVYALFIYVSSVLLALIKPPSYLFVMIALLFALPLTPIVVLAVLVPPLIGYFIRDKWRSLRGRIPFWGVYLGSLSAVILLLMPMMYFRVLFVSTSLINAFILGGITLILSLVPLLYPRPEICRVLGLVMVFLGILMWILAAGGLTWGSVLAIISGGYLYDWRPWSK</sequence>
<keyword evidence="1" id="KW-0812">Transmembrane</keyword>
<dbReference type="HOGENOM" id="CLU_1080194_0_0_2"/>
<dbReference type="InterPro" id="IPR046096">
    <property type="entry name" value="DUF6114"/>
</dbReference>
<feature type="transmembrane region" description="Helical" evidence="1">
    <location>
        <begin position="219"/>
        <end position="250"/>
    </location>
</feature>
<feature type="transmembrane region" description="Helical" evidence="1">
    <location>
        <begin position="155"/>
        <end position="175"/>
    </location>
</feature>
<keyword evidence="1" id="KW-1133">Transmembrane helix</keyword>
<gene>
    <name evidence="2" type="ordered locus">VMUT_1365</name>
</gene>